<sequence length="73" mass="7867">MRTLYLRNVPDDVVERLERLAKRESMSVGALAVRELSAAARRADNPALLAALPDLDVPVADLVGALDADRAGR</sequence>
<accession>A0A239EHA2</accession>
<proteinExistence type="predicted"/>
<evidence type="ECO:0000313" key="1">
    <source>
        <dbReference type="EMBL" id="SNS44017.1"/>
    </source>
</evidence>
<gene>
    <name evidence="1" type="ORF">SAMN04488107_2566</name>
</gene>
<dbReference type="GO" id="GO:0006355">
    <property type="term" value="P:regulation of DNA-templated transcription"/>
    <property type="evidence" value="ECO:0007669"/>
    <property type="project" value="InterPro"/>
</dbReference>
<keyword evidence="2" id="KW-1185">Reference proteome</keyword>
<dbReference type="RefSeq" id="WP_089404280.1">
    <property type="nucleotide sequence ID" value="NZ_FZOH01000004.1"/>
</dbReference>
<dbReference type="AlphaFoldDB" id="A0A239EHA2"/>
<dbReference type="OrthoDB" id="7107936at2"/>
<protein>
    <recommendedName>
        <fullName evidence="3">Antitoxin</fullName>
    </recommendedName>
</protein>
<reference evidence="2" key="1">
    <citation type="submission" date="2017-06" db="EMBL/GenBank/DDBJ databases">
        <authorList>
            <person name="Varghese N."/>
            <person name="Submissions S."/>
        </authorList>
    </citation>
    <scope>NUCLEOTIDE SEQUENCE [LARGE SCALE GENOMIC DNA]</scope>
    <source>
        <strain evidence="2">DSM 45423</strain>
    </source>
</reference>
<dbReference type="EMBL" id="FZOH01000004">
    <property type="protein sequence ID" value="SNS44017.1"/>
    <property type="molecule type" value="Genomic_DNA"/>
</dbReference>
<organism evidence="1 2">
    <name type="scientific">Geodermatophilus saharensis</name>
    <dbReference type="NCBI Taxonomy" id="1137994"/>
    <lineage>
        <taxon>Bacteria</taxon>
        <taxon>Bacillati</taxon>
        <taxon>Actinomycetota</taxon>
        <taxon>Actinomycetes</taxon>
        <taxon>Geodermatophilales</taxon>
        <taxon>Geodermatophilaceae</taxon>
        <taxon>Geodermatophilus</taxon>
    </lineage>
</organism>
<name>A0A239EHA2_9ACTN</name>
<evidence type="ECO:0008006" key="3">
    <source>
        <dbReference type="Google" id="ProtNLM"/>
    </source>
</evidence>
<dbReference type="Proteomes" id="UP000198386">
    <property type="component" value="Unassembled WGS sequence"/>
</dbReference>
<dbReference type="SUPFAM" id="SSF47598">
    <property type="entry name" value="Ribbon-helix-helix"/>
    <property type="match status" value="1"/>
</dbReference>
<evidence type="ECO:0000313" key="2">
    <source>
        <dbReference type="Proteomes" id="UP000198386"/>
    </source>
</evidence>
<dbReference type="InterPro" id="IPR010985">
    <property type="entry name" value="Ribbon_hlx_hlx"/>
</dbReference>